<evidence type="ECO:0000256" key="1">
    <source>
        <dbReference type="SAM" id="MobiDB-lite"/>
    </source>
</evidence>
<dbReference type="PROSITE" id="PS51724">
    <property type="entry name" value="SPOR"/>
    <property type="match status" value="1"/>
</dbReference>
<dbReference type="InterPro" id="IPR007730">
    <property type="entry name" value="SPOR-like_dom"/>
</dbReference>
<evidence type="ECO:0000259" key="3">
    <source>
        <dbReference type="PROSITE" id="PS51724"/>
    </source>
</evidence>
<dbReference type="EMBL" id="UOFR01000014">
    <property type="protein sequence ID" value="VAW92359.1"/>
    <property type="molecule type" value="Genomic_DNA"/>
</dbReference>
<dbReference type="InterPro" id="IPR052521">
    <property type="entry name" value="Cell_div_SPOR-domain"/>
</dbReference>
<feature type="compositionally biased region" description="Low complexity" evidence="1">
    <location>
        <begin position="109"/>
        <end position="124"/>
    </location>
</feature>
<dbReference type="PANTHER" id="PTHR38687">
    <property type="entry name" value="CELL DIVISION PROTEIN DEDD-RELATED"/>
    <property type="match status" value="1"/>
</dbReference>
<evidence type="ECO:0000256" key="2">
    <source>
        <dbReference type="SAM" id="Phobius"/>
    </source>
</evidence>
<dbReference type="InterPro" id="IPR036680">
    <property type="entry name" value="SPOR-like_sf"/>
</dbReference>
<keyword evidence="2" id="KW-0472">Membrane</keyword>
<sequence length="207" mass="22699">MDRKQLKQRIVGAIVLVGLGVIFIPMILNQGDDASPIRGSNIPLKPVELARMPEQTAPAQPKVPAANRDLPKLVDEHTPPATQLDASVADKKSEPSVAEKPSKAKLDAKLTAPAKTTAPKASSKPVEKSRAWVVQVASFSEQKKAIKLRDRLRKAKHPTFVESVNGKKGTYYRVRVGPLVKRSKAEKLKKKIAKQFKLKDALVMVHP</sequence>
<reference evidence="4" key="1">
    <citation type="submission" date="2018-06" db="EMBL/GenBank/DDBJ databases">
        <authorList>
            <person name="Zhirakovskaya E."/>
        </authorList>
    </citation>
    <scope>NUCLEOTIDE SEQUENCE</scope>
</reference>
<name>A0A3B1A2G2_9ZZZZ</name>
<dbReference type="GO" id="GO:0030428">
    <property type="term" value="C:cell septum"/>
    <property type="evidence" value="ECO:0007669"/>
    <property type="project" value="TreeGrafter"/>
</dbReference>
<feature type="domain" description="SPOR" evidence="3">
    <location>
        <begin position="126"/>
        <end position="205"/>
    </location>
</feature>
<dbReference type="Gene3D" id="3.30.70.1070">
    <property type="entry name" value="Sporulation related repeat"/>
    <property type="match status" value="1"/>
</dbReference>
<dbReference type="Pfam" id="PF05036">
    <property type="entry name" value="SPOR"/>
    <property type="match status" value="1"/>
</dbReference>
<protein>
    <recommendedName>
        <fullName evidence="3">SPOR domain-containing protein</fullName>
    </recommendedName>
</protein>
<gene>
    <name evidence="4" type="ORF">MNBD_GAMMA21-1255</name>
</gene>
<keyword evidence="2" id="KW-0812">Transmembrane</keyword>
<dbReference type="SUPFAM" id="SSF110997">
    <property type="entry name" value="Sporulation related repeat"/>
    <property type="match status" value="1"/>
</dbReference>
<dbReference type="GO" id="GO:0042834">
    <property type="term" value="F:peptidoglycan binding"/>
    <property type="evidence" value="ECO:0007669"/>
    <property type="project" value="InterPro"/>
</dbReference>
<feature type="region of interest" description="Disordered" evidence="1">
    <location>
        <begin position="72"/>
        <end position="127"/>
    </location>
</feature>
<evidence type="ECO:0000313" key="4">
    <source>
        <dbReference type="EMBL" id="VAW92359.1"/>
    </source>
</evidence>
<organism evidence="4">
    <name type="scientific">hydrothermal vent metagenome</name>
    <dbReference type="NCBI Taxonomy" id="652676"/>
    <lineage>
        <taxon>unclassified sequences</taxon>
        <taxon>metagenomes</taxon>
        <taxon>ecological metagenomes</taxon>
    </lineage>
</organism>
<dbReference type="GO" id="GO:0032506">
    <property type="term" value="P:cytokinetic process"/>
    <property type="evidence" value="ECO:0007669"/>
    <property type="project" value="TreeGrafter"/>
</dbReference>
<dbReference type="PANTHER" id="PTHR38687:SF1">
    <property type="entry name" value="CELL DIVISION PROTEIN DEDD"/>
    <property type="match status" value="1"/>
</dbReference>
<proteinExistence type="predicted"/>
<feature type="transmembrane region" description="Helical" evidence="2">
    <location>
        <begin position="10"/>
        <end position="28"/>
    </location>
</feature>
<keyword evidence="2" id="KW-1133">Transmembrane helix</keyword>
<dbReference type="GO" id="GO:0032153">
    <property type="term" value="C:cell division site"/>
    <property type="evidence" value="ECO:0007669"/>
    <property type="project" value="TreeGrafter"/>
</dbReference>
<dbReference type="AlphaFoldDB" id="A0A3B1A2G2"/>
<accession>A0A3B1A2G2</accession>